<dbReference type="Pfam" id="PF18766">
    <property type="entry name" value="SWI2_SNF2"/>
    <property type="match status" value="1"/>
</dbReference>
<dbReference type="InterPro" id="IPR007409">
    <property type="entry name" value="Restrct_endonuc_type1_HsdR_N"/>
</dbReference>
<dbReference type="InterPro" id="IPR051268">
    <property type="entry name" value="Type-I_R_enzyme_R_subunit"/>
</dbReference>
<feature type="domain" description="Helicase ATP-binding" evidence="12">
    <location>
        <begin position="323"/>
        <end position="460"/>
    </location>
</feature>
<dbReference type="InterPro" id="IPR014001">
    <property type="entry name" value="Helicase_ATP-bd"/>
</dbReference>
<dbReference type="PANTHER" id="PTHR30195:SF16">
    <property type="entry name" value="TYPE I RESTRICTION ENZYME ENDONUCLEASE SUBUNIT"/>
    <property type="match status" value="1"/>
</dbReference>
<reference evidence="13 14" key="1">
    <citation type="submission" date="2018-11" db="EMBL/GenBank/DDBJ databases">
        <title>Multidrug-resistant genes are associated with an 42-kb island TGI1 carrying a complex class 1 integron in a Trueperella pyogenes.</title>
        <authorList>
            <person name="Dong W."/>
        </authorList>
    </citation>
    <scope>NUCLEOTIDE SEQUENCE [LARGE SCALE GENOMIC DNA]</scope>
    <source>
        <strain evidence="13 14">TP4</strain>
    </source>
</reference>
<proteinExistence type="inferred from homology"/>
<dbReference type="InterPro" id="IPR040980">
    <property type="entry name" value="SWI2_SNF2"/>
</dbReference>
<dbReference type="Pfam" id="PF04313">
    <property type="entry name" value="HSDR_N"/>
    <property type="match status" value="1"/>
</dbReference>
<evidence type="ECO:0000256" key="6">
    <source>
        <dbReference type="ARBA" id="ARBA00022747"/>
    </source>
</evidence>
<dbReference type="NCBIfam" id="TIGR00348">
    <property type="entry name" value="hsdR"/>
    <property type="match status" value="1"/>
</dbReference>
<dbReference type="PANTHER" id="PTHR30195">
    <property type="entry name" value="TYPE I SITE-SPECIFIC DEOXYRIBONUCLEASE PROTEIN SUBUNIT M AND R"/>
    <property type="match status" value="1"/>
</dbReference>
<dbReference type="InterPro" id="IPR022625">
    <property type="entry name" value="TypeI_RM_Rsu_C"/>
</dbReference>
<dbReference type="GO" id="GO:0003677">
    <property type="term" value="F:DNA binding"/>
    <property type="evidence" value="ECO:0007669"/>
    <property type="project" value="UniProtKB-KW"/>
</dbReference>
<keyword evidence="9 11" id="KW-0067">ATP-binding</keyword>
<evidence type="ECO:0000256" key="4">
    <source>
        <dbReference type="ARBA" id="ARBA00022722"/>
    </source>
</evidence>
<dbReference type="AlphaFoldDB" id="A0A3Q9GI56"/>
<dbReference type="CDD" id="cd22332">
    <property type="entry name" value="HsdR_N"/>
    <property type="match status" value="1"/>
</dbReference>
<evidence type="ECO:0000256" key="10">
    <source>
        <dbReference type="ARBA" id="ARBA00023125"/>
    </source>
</evidence>
<organism evidence="13 14">
    <name type="scientific">Trueperella pyogenes</name>
    <dbReference type="NCBI Taxonomy" id="1661"/>
    <lineage>
        <taxon>Bacteria</taxon>
        <taxon>Bacillati</taxon>
        <taxon>Actinomycetota</taxon>
        <taxon>Actinomycetes</taxon>
        <taxon>Actinomycetales</taxon>
        <taxon>Actinomycetaceae</taxon>
        <taxon>Trueperella</taxon>
    </lineage>
</organism>
<accession>A0A3Q9GI56</accession>
<dbReference type="GO" id="GO:0009307">
    <property type="term" value="P:DNA restriction-modification system"/>
    <property type="evidence" value="ECO:0007669"/>
    <property type="project" value="UniProtKB-KW"/>
</dbReference>
<evidence type="ECO:0000313" key="13">
    <source>
        <dbReference type="EMBL" id="AZR07152.1"/>
    </source>
</evidence>
<comment type="similarity">
    <text evidence="2 11">Belongs to the HsdR family.</text>
</comment>
<evidence type="ECO:0000256" key="11">
    <source>
        <dbReference type="RuleBase" id="RU364115"/>
    </source>
</evidence>
<evidence type="ECO:0000256" key="5">
    <source>
        <dbReference type="ARBA" id="ARBA00022741"/>
    </source>
</evidence>
<dbReference type="EMBL" id="CP033905">
    <property type="protein sequence ID" value="AZR07152.1"/>
    <property type="molecule type" value="Genomic_DNA"/>
</dbReference>
<dbReference type="SUPFAM" id="SSF52540">
    <property type="entry name" value="P-loop containing nucleoside triphosphate hydrolases"/>
    <property type="match status" value="2"/>
</dbReference>
<evidence type="ECO:0000256" key="7">
    <source>
        <dbReference type="ARBA" id="ARBA00022759"/>
    </source>
</evidence>
<keyword evidence="8 11" id="KW-0378">Hydrolase</keyword>
<dbReference type="GO" id="GO:0009035">
    <property type="term" value="F:type I site-specific deoxyribonuclease activity"/>
    <property type="evidence" value="ECO:0007669"/>
    <property type="project" value="UniProtKB-EC"/>
</dbReference>
<dbReference type="GO" id="GO:0005524">
    <property type="term" value="F:ATP binding"/>
    <property type="evidence" value="ECO:0007669"/>
    <property type="project" value="UniProtKB-KW"/>
</dbReference>
<keyword evidence="5 11" id="KW-0547">Nucleotide-binding</keyword>
<dbReference type="InterPro" id="IPR004473">
    <property type="entry name" value="Restrct_endonuc_typeI_HsdR"/>
</dbReference>
<dbReference type="Proteomes" id="UP000275951">
    <property type="component" value="Chromosome"/>
</dbReference>
<evidence type="ECO:0000256" key="1">
    <source>
        <dbReference type="ARBA" id="ARBA00000851"/>
    </source>
</evidence>
<evidence type="ECO:0000259" key="12">
    <source>
        <dbReference type="PROSITE" id="PS51192"/>
    </source>
</evidence>
<keyword evidence="10 11" id="KW-0238">DNA-binding</keyword>
<keyword evidence="4" id="KW-0540">Nuclease</keyword>
<name>A0A3Q9GI56_9ACTO</name>
<dbReference type="InterPro" id="IPR027417">
    <property type="entry name" value="P-loop_NTPase"/>
</dbReference>
<evidence type="ECO:0000313" key="14">
    <source>
        <dbReference type="Proteomes" id="UP000275951"/>
    </source>
</evidence>
<keyword evidence="7 13" id="KW-0255">Endonuclease</keyword>
<protein>
    <recommendedName>
        <fullName evidence="11">Type I restriction enzyme endonuclease subunit</fullName>
        <shortName evidence="11">R protein</shortName>
        <ecNumber evidence="11">3.1.21.3</ecNumber>
    </recommendedName>
</protein>
<dbReference type="EC" id="3.1.21.3" evidence="11"/>
<gene>
    <name evidence="13" type="ORF">EBQ10_07470</name>
</gene>
<dbReference type="InterPro" id="IPR055180">
    <property type="entry name" value="HsdR_RecA-like_helicase_dom_2"/>
</dbReference>
<comment type="catalytic activity">
    <reaction evidence="1 11">
        <text>Endonucleolytic cleavage of DNA to give random double-stranded fragments with terminal 5'-phosphates, ATP is simultaneously hydrolyzed.</text>
        <dbReference type="EC" id="3.1.21.3"/>
    </reaction>
</comment>
<evidence type="ECO:0000256" key="8">
    <source>
        <dbReference type="ARBA" id="ARBA00022801"/>
    </source>
</evidence>
<evidence type="ECO:0000256" key="2">
    <source>
        <dbReference type="ARBA" id="ARBA00008598"/>
    </source>
</evidence>
<dbReference type="RefSeq" id="WP_108726349.1">
    <property type="nucleotide sequence ID" value="NZ_CP029001.1"/>
</dbReference>
<comment type="subunit">
    <text evidence="3 11">The type I restriction/modification system is composed of three polypeptides R, M and S.</text>
</comment>
<dbReference type="CDD" id="cd18800">
    <property type="entry name" value="SF2_C_EcoR124I-like"/>
    <property type="match status" value="1"/>
</dbReference>
<dbReference type="REBASE" id="291013">
    <property type="entry name" value="TpyTP4ORF7505P"/>
</dbReference>
<dbReference type="Gene3D" id="3.90.1570.50">
    <property type="match status" value="2"/>
</dbReference>
<dbReference type="Pfam" id="PF12008">
    <property type="entry name" value="EcoR124_C"/>
    <property type="match status" value="1"/>
</dbReference>
<comment type="function">
    <text evidence="11">Subunit R is required for both nuclease and ATPase activities, but not for modification.</text>
</comment>
<dbReference type="Gene3D" id="1.20.58.910">
    <property type="match status" value="1"/>
</dbReference>
<sequence>MTEASSTYRYAPVAASKESTVVARYEPEERTETSYQTEAQLEAVLVAQLQRQAYERITIGSEAALEANVRTQLEIVNDYLFTDSEWERFYRQVIANAAEGIGEKTAKLQGGGHIQALLRDDGTTKNITLLDRKNIHVNRLQVMNQYVATGGTHENRYDVTILVNGLPMVHVELERRGVPLEQAFNQIERYQRESFWSGTGLFEYVQIFIISNGAFTRYYANTTREGVISENRGKEVARKTSNSYKFTIQWADATNAPIVDLVDFTKTFLAKHSLLAVLTRYCVFNASKQLMVMRPYQIVAAERILQKIDTSSTVKQWGKIAGGGYIWHTTGSGKTLTSFKTAQLATERGDIAKVLFVVDRKDLDYQTMKEYDRFQKGAANGNTSTDQLKKQLENPSAKIIVTTIQKLANFVKSYPGHPVFAEHVVIIFDECHRSQFGDMHAAIRKSFKKYHLFGFTGTPIFAENAGTTGRPDMRTTPQLFGERLHTYTIVDAITDGNVLPFMIDSVDTMFVKSDGTDADVTAIDTESALLHPKRIEAVAHYIRDNFDRKTRRSSAYVKDGSRLRGFNSILATSSITAAKMYYNAFHVPQEQDGFPTDKKLKIALIYSYAPNGPVEDGGVVADESLDATGLTASDREFLDDAIADYNETFGTTFSTDGQGFENYYKDVSQKMKERKLDLLIVVNMFLTGFDATTLNTLWVDKNLKSHGLIQAFSRTNRILNSVKTYGNIICFRDLRQETNEALRLFGNKDAESIVVLKPYKEYLEAYLSKVEELTEKYPVGVPFEDEEAQRDFISIFGAIKRLINILDSFTEFGLEEARLSERDFQDYQGTYAELYREFREKAQSEKESIADDLVFEMELVRRDEVNVAYILQLIRDWLDEHPTANDAEIRADVSRAIGSSPSLHKKRELIESFLSKVNAGSDVDSAWAEYVAREREKELADVIASERLDDAGTRRLVDGAFRDGTDIPTEGTRIASILPPVSRFGAGSNRGAIRARVIGKLQDFVDRFRGLGE</sequence>
<dbReference type="SMART" id="SM00487">
    <property type="entry name" value="DEXDc"/>
    <property type="match status" value="1"/>
</dbReference>
<dbReference type="Pfam" id="PF22679">
    <property type="entry name" value="T1R_D3-like"/>
    <property type="match status" value="1"/>
</dbReference>
<dbReference type="PROSITE" id="PS51192">
    <property type="entry name" value="HELICASE_ATP_BIND_1"/>
    <property type="match status" value="1"/>
</dbReference>
<dbReference type="Gene3D" id="3.40.50.300">
    <property type="entry name" value="P-loop containing nucleotide triphosphate hydrolases"/>
    <property type="match status" value="2"/>
</dbReference>
<dbReference type="CDD" id="cd18030">
    <property type="entry name" value="DEXHc_RE_I_HsdR"/>
    <property type="match status" value="1"/>
</dbReference>
<keyword evidence="6 11" id="KW-0680">Restriction system</keyword>
<evidence type="ECO:0000256" key="9">
    <source>
        <dbReference type="ARBA" id="ARBA00022840"/>
    </source>
</evidence>
<evidence type="ECO:0000256" key="3">
    <source>
        <dbReference type="ARBA" id="ARBA00011296"/>
    </source>
</evidence>